<sequence>MGEPSREEPTGPEAVRTARRDVPMRIRCSIIKVPNLSGDLPIAGYCLPTSRFTDPVHLFFEFTPRLTSKWGLPRNIKEIEAYSEETEEF</sequence>
<protein>
    <submittedName>
        <fullName evidence="1">Uncharacterized protein</fullName>
    </submittedName>
</protein>
<evidence type="ECO:0000313" key="2">
    <source>
        <dbReference type="Proteomes" id="UP000299102"/>
    </source>
</evidence>
<organism evidence="1 2">
    <name type="scientific">Eumeta variegata</name>
    <name type="common">Bagworm moth</name>
    <name type="synonym">Eumeta japonica</name>
    <dbReference type="NCBI Taxonomy" id="151549"/>
    <lineage>
        <taxon>Eukaryota</taxon>
        <taxon>Metazoa</taxon>
        <taxon>Ecdysozoa</taxon>
        <taxon>Arthropoda</taxon>
        <taxon>Hexapoda</taxon>
        <taxon>Insecta</taxon>
        <taxon>Pterygota</taxon>
        <taxon>Neoptera</taxon>
        <taxon>Endopterygota</taxon>
        <taxon>Lepidoptera</taxon>
        <taxon>Glossata</taxon>
        <taxon>Ditrysia</taxon>
        <taxon>Tineoidea</taxon>
        <taxon>Psychidae</taxon>
        <taxon>Oiketicinae</taxon>
        <taxon>Eumeta</taxon>
    </lineage>
</organism>
<dbReference type="AlphaFoldDB" id="A0A4C1TN88"/>
<accession>A0A4C1TN88</accession>
<gene>
    <name evidence="1" type="ORF">EVAR_5328_1</name>
</gene>
<reference evidence="1 2" key="1">
    <citation type="journal article" date="2019" name="Commun. Biol.">
        <title>The bagworm genome reveals a unique fibroin gene that provides high tensile strength.</title>
        <authorList>
            <person name="Kono N."/>
            <person name="Nakamura H."/>
            <person name="Ohtoshi R."/>
            <person name="Tomita M."/>
            <person name="Numata K."/>
            <person name="Arakawa K."/>
        </authorList>
    </citation>
    <scope>NUCLEOTIDE SEQUENCE [LARGE SCALE GENOMIC DNA]</scope>
</reference>
<dbReference type="Proteomes" id="UP000299102">
    <property type="component" value="Unassembled WGS sequence"/>
</dbReference>
<name>A0A4C1TN88_EUMVA</name>
<evidence type="ECO:0000313" key="1">
    <source>
        <dbReference type="EMBL" id="GBP15635.1"/>
    </source>
</evidence>
<comment type="caution">
    <text evidence="1">The sequence shown here is derived from an EMBL/GenBank/DDBJ whole genome shotgun (WGS) entry which is preliminary data.</text>
</comment>
<dbReference type="EMBL" id="BGZK01000073">
    <property type="protein sequence ID" value="GBP15635.1"/>
    <property type="molecule type" value="Genomic_DNA"/>
</dbReference>
<proteinExistence type="predicted"/>
<keyword evidence="2" id="KW-1185">Reference proteome</keyword>